<sequence>MSSPSDNFVTAISSRISCYNLINSSPISDSQIDKLISSVVTHTPSAFNVQSARAVVLLKHEHEKLWDIGDALLKKNMPATAYQALAPKVRGYRSAYGSVLWFEDQTALQDLAQRQPAVKDLVQEWSYHSSGMHQFAAWTALELEGFGCNLQHYNFMPEFCQEVAKVWDIPENWKLQSQLVFGMPENGLNRSRERTYVPTEDRVRIIGA</sequence>
<dbReference type="PANTHER" id="PTHR43035:SF1">
    <property type="entry name" value="FATTY ACID REPRESSION MUTANT PROTEIN 2-RELATED"/>
    <property type="match status" value="1"/>
</dbReference>
<protein>
    <submittedName>
        <fullName evidence="2">Nitroreductase</fullName>
    </submittedName>
</protein>
<dbReference type="SUPFAM" id="SSF55469">
    <property type="entry name" value="FMN-dependent nitroreductase-like"/>
    <property type="match status" value="1"/>
</dbReference>
<evidence type="ECO:0000313" key="3">
    <source>
        <dbReference type="Proteomes" id="UP001629113"/>
    </source>
</evidence>
<dbReference type="Pfam" id="PF00881">
    <property type="entry name" value="Nitroreductase"/>
    <property type="match status" value="1"/>
</dbReference>
<dbReference type="InterPro" id="IPR033877">
    <property type="entry name" value="Frm2/Hbn1"/>
</dbReference>
<dbReference type="InterPro" id="IPR000415">
    <property type="entry name" value="Nitroreductase-like"/>
</dbReference>
<organism evidence="2 3">
    <name type="scientific">Phlyctema vagabunda</name>
    <dbReference type="NCBI Taxonomy" id="108571"/>
    <lineage>
        <taxon>Eukaryota</taxon>
        <taxon>Fungi</taxon>
        <taxon>Dikarya</taxon>
        <taxon>Ascomycota</taxon>
        <taxon>Pezizomycotina</taxon>
        <taxon>Leotiomycetes</taxon>
        <taxon>Helotiales</taxon>
        <taxon>Dermateaceae</taxon>
        <taxon>Phlyctema</taxon>
    </lineage>
</organism>
<dbReference type="InterPro" id="IPR029479">
    <property type="entry name" value="Nitroreductase"/>
</dbReference>
<dbReference type="EMBL" id="JBFCZG010000002">
    <property type="protein sequence ID" value="KAL3426481.1"/>
    <property type="molecule type" value="Genomic_DNA"/>
</dbReference>
<dbReference type="PANTHER" id="PTHR43035">
    <property type="entry name" value="FATTY ACID REPRESSION MUTANT PROTEIN 2-RELATED"/>
    <property type="match status" value="1"/>
</dbReference>
<keyword evidence="3" id="KW-1185">Reference proteome</keyword>
<dbReference type="CDD" id="cd02140">
    <property type="entry name" value="Frm2-like"/>
    <property type="match status" value="1"/>
</dbReference>
<evidence type="ECO:0000313" key="2">
    <source>
        <dbReference type="EMBL" id="KAL3426481.1"/>
    </source>
</evidence>
<reference evidence="2 3" key="1">
    <citation type="submission" date="2024-06" db="EMBL/GenBank/DDBJ databases">
        <title>Complete genome of Phlyctema vagabunda strain 19-DSS-EL-015.</title>
        <authorList>
            <person name="Fiorenzani C."/>
        </authorList>
    </citation>
    <scope>NUCLEOTIDE SEQUENCE [LARGE SCALE GENOMIC DNA]</scope>
    <source>
        <strain evidence="2 3">19-DSS-EL-015</strain>
    </source>
</reference>
<accession>A0ABR4PT25</accession>
<dbReference type="Proteomes" id="UP001629113">
    <property type="component" value="Unassembled WGS sequence"/>
</dbReference>
<gene>
    <name evidence="2" type="ORF">PVAG01_03272</name>
</gene>
<name>A0ABR4PT25_9HELO</name>
<feature type="domain" description="Nitroreductase" evidence="1">
    <location>
        <begin position="12"/>
        <end position="182"/>
    </location>
</feature>
<proteinExistence type="predicted"/>
<dbReference type="Gene3D" id="3.40.109.10">
    <property type="entry name" value="NADH Oxidase"/>
    <property type="match status" value="1"/>
</dbReference>
<evidence type="ECO:0000259" key="1">
    <source>
        <dbReference type="Pfam" id="PF00881"/>
    </source>
</evidence>
<comment type="caution">
    <text evidence="2">The sequence shown here is derived from an EMBL/GenBank/DDBJ whole genome shotgun (WGS) entry which is preliminary data.</text>
</comment>